<evidence type="ECO:0000313" key="2">
    <source>
        <dbReference type="Proteomes" id="UP000198749"/>
    </source>
</evidence>
<keyword evidence="2" id="KW-1185">Reference proteome</keyword>
<dbReference type="EMBL" id="FOGB01000002">
    <property type="protein sequence ID" value="SEQ21045.1"/>
    <property type="molecule type" value="Genomic_DNA"/>
</dbReference>
<protein>
    <submittedName>
        <fullName evidence="1">Uncharacterized conserved protein, DUF1800 family</fullName>
    </submittedName>
</protein>
<dbReference type="Pfam" id="PF08811">
    <property type="entry name" value="DUF1800"/>
    <property type="match status" value="1"/>
</dbReference>
<reference evidence="2" key="1">
    <citation type="submission" date="2016-10" db="EMBL/GenBank/DDBJ databases">
        <authorList>
            <person name="Varghese N."/>
            <person name="Submissions S."/>
        </authorList>
    </citation>
    <scope>NUCLEOTIDE SEQUENCE [LARGE SCALE GENOMIC DNA]</scope>
    <source>
        <strain evidence="2">DSM 18887</strain>
    </source>
</reference>
<proteinExistence type="predicted"/>
<dbReference type="OrthoDB" id="9772295at2"/>
<evidence type="ECO:0000313" key="1">
    <source>
        <dbReference type="EMBL" id="SEQ21045.1"/>
    </source>
</evidence>
<dbReference type="AlphaFoldDB" id="A0A1H9E5Z4"/>
<accession>A0A1H9E5Z4</accession>
<dbReference type="STRING" id="355243.SAMN03080615_00707"/>
<dbReference type="Proteomes" id="UP000198749">
    <property type="component" value="Unassembled WGS sequence"/>
</dbReference>
<name>A0A1H9E5Z4_9GAMM</name>
<sequence>MTTFSQYRAMNRFGLGAGPLDLNAATADPKGWLQQQLEVEQDPGPQVPDAATSLSAFYEWRNERKRLMGSEESENRAQELTLLQRGLAAQEQSNFFKRFEYAAHTRTPFRERLVQFYSNHFSVSRKGKRMISLASVAYENEAIRAHLDSSFADMLLAVVSHPVMLFYLDNNNSVGPGSPAGKRSKRGLNENLAREIMELHTLSVNGGYTQQDVQALAKMITGWGFGGYNNRNPAIKQGEFFFYKQNHEPGPQVLLGRHYDFQGLEQGRAALIDLALDPSTARFLATKLATHFISDTPPPEAISILERSFLDSRGHLPTLHRTLVNLEAAWDPAHKKFKTPNEYLLSAVRVFDLPFNGRIRKLIRSGLVNLNQRPFFAGSPAGWPDDTRYWSSASALKKRIEWGLATGASANTGLHKIEQAVAMLPTDAGDLQLAMKRAASPAQAAGLMLASPEFQWR</sequence>
<dbReference type="RefSeq" id="WP_139203128.1">
    <property type="nucleotide sequence ID" value="NZ_AP025284.1"/>
</dbReference>
<dbReference type="InterPro" id="IPR014917">
    <property type="entry name" value="DUF1800"/>
</dbReference>
<organism evidence="1 2">
    <name type="scientific">Amphritea atlantica</name>
    <dbReference type="NCBI Taxonomy" id="355243"/>
    <lineage>
        <taxon>Bacteria</taxon>
        <taxon>Pseudomonadati</taxon>
        <taxon>Pseudomonadota</taxon>
        <taxon>Gammaproteobacteria</taxon>
        <taxon>Oceanospirillales</taxon>
        <taxon>Oceanospirillaceae</taxon>
        <taxon>Amphritea</taxon>
    </lineage>
</organism>
<gene>
    <name evidence="1" type="ORF">SAMN03080615_00707</name>
</gene>